<keyword evidence="2" id="KW-1185">Reference proteome</keyword>
<name>A0ABP7VQX6_9FLAO</name>
<gene>
    <name evidence="1" type="ORF">GCM10022389_17570</name>
</gene>
<organism evidence="1 2">
    <name type="scientific">Flavobacterium cheonanense</name>
    <dbReference type="NCBI Taxonomy" id="706183"/>
    <lineage>
        <taxon>Bacteria</taxon>
        <taxon>Pseudomonadati</taxon>
        <taxon>Bacteroidota</taxon>
        <taxon>Flavobacteriia</taxon>
        <taxon>Flavobacteriales</taxon>
        <taxon>Flavobacteriaceae</taxon>
        <taxon>Flavobacterium</taxon>
    </lineage>
</organism>
<reference evidence="2" key="1">
    <citation type="journal article" date="2019" name="Int. J. Syst. Evol. Microbiol.">
        <title>The Global Catalogue of Microorganisms (GCM) 10K type strain sequencing project: providing services to taxonomists for standard genome sequencing and annotation.</title>
        <authorList>
            <consortium name="The Broad Institute Genomics Platform"/>
            <consortium name="The Broad Institute Genome Sequencing Center for Infectious Disease"/>
            <person name="Wu L."/>
            <person name="Ma J."/>
        </authorList>
    </citation>
    <scope>NUCLEOTIDE SEQUENCE [LARGE SCALE GENOMIC DNA]</scope>
    <source>
        <strain evidence="2">JCM 17069</strain>
    </source>
</reference>
<protein>
    <submittedName>
        <fullName evidence="1">Uncharacterized protein</fullName>
    </submittedName>
</protein>
<sequence length="242" mass="27764">MNSTDVKHSIIQGIKEIFYFNNLANIDSSYFIKPEYLLTVKIAEQLALSKKGYLIKLEEDTSTFAKSCVKSWNNGLVNDDSHNSERNGKIDIAVYSTKSNSGHYPNQPLFPIEIKNINPSKYSFLKDVERNIEFFNISDVNTGDSVLELSYNVAIEEFKDIFKEHVPDKILSVKEKYKNWIQNSNLITNDLSFDVFAECVDSPIFSINDKPNLDEGDDPSLYFSNEYTRIGVIVEIYRKPKV</sequence>
<dbReference type="EMBL" id="BAABCT010000004">
    <property type="protein sequence ID" value="GAA4072651.1"/>
    <property type="molecule type" value="Genomic_DNA"/>
</dbReference>
<dbReference type="Proteomes" id="UP001500367">
    <property type="component" value="Unassembled WGS sequence"/>
</dbReference>
<evidence type="ECO:0000313" key="1">
    <source>
        <dbReference type="EMBL" id="GAA4072651.1"/>
    </source>
</evidence>
<proteinExistence type="predicted"/>
<comment type="caution">
    <text evidence="1">The sequence shown here is derived from an EMBL/GenBank/DDBJ whole genome shotgun (WGS) entry which is preliminary data.</text>
</comment>
<evidence type="ECO:0000313" key="2">
    <source>
        <dbReference type="Proteomes" id="UP001500367"/>
    </source>
</evidence>
<dbReference type="RefSeq" id="WP_344816343.1">
    <property type="nucleotide sequence ID" value="NZ_BAABCT010000004.1"/>
</dbReference>
<accession>A0ABP7VQX6</accession>